<protein>
    <submittedName>
        <fullName evidence="1">Uncharacterized protein</fullName>
    </submittedName>
</protein>
<sequence length="166" mass="18340">MWKRGLCLFTFSTSTKKEDDGDQGAMTERKTEGSWISLSLASSDGRPSSAIAVALLPFIISTQTLSQRGAGKKGGRHHRVRDRGVAGPGALDEEKKSNRFIRRFKRLEDVAGETTPHFRLPLKTFVSLQTQHLRHCADRSSLSSPKLDAGKPNNSGSSSSWIRQWS</sequence>
<evidence type="ECO:0000313" key="2">
    <source>
        <dbReference type="Proteomes" id="UP001234297"/>
    </source>
</evidence>
<proteinExistence type="predicted"/>
<keyword evidence="2" id="KW-1185">Reference proteome</keyword>
<dbReference type="Proteomes" id="UP001234297">
    <property type="component" value="Chromosome 3"/>
</dbReference>
<evidence type="ECO:0000313" key="1">
    <source>
        <dbReference type="EMBL" id="KAJ8638475.1"/>
    </source>
</evidence>
<comment type="caution">
    <text evidence="1">The sequence shown here is derived from an EMBL/GenBank/DDBJ whole genome shotgun (WGS) entry which is preliminary data.</text>
</comment>
<accession>A0ACC2LYK4</accession>
<name>A0ACC2LYK4_PERAE</name>
<organism evidence="1 2">
    <name type="scientific">Persea americana</name>
    <name type="common">Avocado</name>
    <dbReference type="NCBI Taxonomy" id="3435"/>
    <lineage>
        <taxon>Eukaryota</taxon>
        <taxon>Viridiplantae</taxon>
        <taxon>Streptophyta</taxon>
        <taxon>Embryophyta</taxon>
        <taxon>Tracheophyta</taxon>
        <taxon>Spermatophyta</taxon>
        <taxon>Magnoliopsida</taxon>
        <taxon>Magnoliidae</taxon>
        <taxon>Laurales</taxon>
        <taxon>Lauraceae</taxon>
        <taxon>Persea</taxon>
    </lineage>
</organism>
<gene>
    <name evidence="1" type="ORF">MRB53_012742</name>
</gene>
<reference evidence="1 2" key="1">
    <citation type="journal article" date="2022" name="Hortic Res">
        <title>A haplotype resolved chromosomal level avocado genome allows analysis of novel avocado genes.</title>
        <authorList>
            <person name="Nath O."/>
            <person name="Fletcher S.J."/>
            <person name="Hayward A."/>
            <person name="Shaw L.M."/>
            <person name="Masouleh A.K."/>
            <person name="Furtado A."/>
            <person name="Henry R.J."/>
            <person name="Mitter N."/>
        </authorList>
    </citation>
    <scope>NUCLEOTIDE SEQUENCE [LARGE SCALE GENOMIC DNA]</scope>
    <source>
        <strain evidence="2">cv. Hass</strain>
    </source>
</reference>
<dbReference type="EMBL" id="CM056811">
    <property type="protein sequence ID" value="KAJ8638475.1"/>
    <property type="molecule type" value="Genomic_DNA"/>
</dbReference>